<dbReference type="SMART" id="SM00228">
    <property type="entry name" value="PDZ"/>
    <property type="match status" value="1"/>
</dbReference>
<dbReference type="PANTHER" id="PTHR32060">
    <property type="entry name" value="TAIL-SPECIFIC PROTEASE"/>
    <property type="match status" value="1"/>
</dbReference>
<dbReference type="InterPro" id="IPR041489">
    <property type="entry name" value="PDZ_6"/>
</dbReference>
<keyword evidence="2" id="KW-0378">Hydrolase</keyword>
<dbReference type="Pfam" id="PF18294">
    <property type="entry name" value="Pept_S41_N"/>
    <property type="match status" value="1"/>
</dbReference>
<keyword evidence="2" id="KW-0645">Protease</keyword>
<dbReference type="InterPro" id="IPR041613">
    <property type="entry name" value="Pept_S41_N"/>
</dbReference>
<dbReference type="InterPro" id="IPR036034">
    <property type="entry name" value="PDZ_sf"/>
</dbReference>
<reference evidence="2 3" key="1">
    <citation type="journal article" date="2013" name="Genome Announc.">
        <title>Draft Genome Sequence of Arcticibacter svalbardensis Strain MN12-7T, a Member of the Family Sphingobacteriaceae Isolated from an Arctic Soil Sample.</title>
        <authorList>
            <person name="Shivaji S."/>
            <person name="Ara S."/>
            <person name="Prasad S."/>
            <person name="Manasa B.P."/>
            <person name="Begum Z."/>
            <person name="Singh A."/>
            <person name="Kumar Pinnaka A."/>
        </authorList>
    </citation>
    <scope>NUCLEOTIDE SEQUENCE [LARGE SCALE GENOMIC DNA]</scope>
    <source>
        <strain evidence="2 3">MN12-7</strain>
    </source>
</reference>
<proteinExistence type="predicted"/>
<sequence>MKVYYYYANQIPTSPDVNVNGNTFFKSLLYASDRFSYMENPNEVKSEYSSFAWYGFEYALLLTDVRGWVGVVTLVAPGGPSDKQGLKRGDVFTTVNGIQINASTESSVKLVLKQGKGVQLQTVKLENSLFKEGAVVTIAFSRFNEMPVYMTRVFNNGSKKVGYIFYNKFDGGQDYAVLDSLAKLKEEGVSELIIDLRYNPGGDVSSAAKIAALLAPVSAEQVFAIYQANANGGRLVKSFLNVINENIYLPQSFDVISSRRLKLERVIFLTTAATASASELLINVLKPYISVTQIGETTIGKDMASFAITDQRIPAIFSNVLHPLIFKLYNAKGKGDYSGGIIPDNMVEELANLPLTPLGDSKDPLISKALMLIGNSFVAQSANRSQQVMRTIPGFSSAEQRSIGAKDMEVSKLLPIVH</sequence>
<dbReference type="Pfam" id="PF17820">
    <property type="entry name" value="PDZ_6"/>
    <property type="match status" value="1"/>
</dbReference>
<keyword evidence="3" id="KW-1185">Reference proteome</keyword>
<protein>
    <submittedName>
        <fullName evidence="2">Carboxyl-terminal protease</fullName>
    </submittedName>
</protein>
<dbReference type="GO" id="GO:0006508">
    <property type="term" value="P:proteolysis"/>
    <property type="evidence" value="ECO:0007669"/>
    <property type="project" value="UniProtKB-KW"/>
</dbReference>
<evidence type="ECO:0000259" key="1">
    <source>
        <dbReference type="PROSITE" id="PS50106"/>
    </source>
</evidence>
<dbReference type="Proteomes" id="UP000014174">
    <property type="component" value="Unassembled WGS sequence"/>
</dbReference>
<dbReference type="AlphaFoldDB" id="R9GXA0"/>
<dbReference type="InterPro" id="IPR029045">
    <property type="entry name" value="ClpP/crotonase-like_dom_sf"/>
</dbReference>
<dbReference type="MEROPS" id="S41.012"/>
<dbReference type="Pfam" id="PF03572">
    <property type="entry name" value="Peptidase_S41"/>
    <property type="match status" value="1"/>
</dbReference>
<dbReference type="GO" id="GO:0008236">
    <property type="term" value="F:serine-type peptidase activity"/>
    <property type="evidence" value="ECO:0007669"/>
    <property type="project" value="InterPro"/>
</dbReference>
<dbReference type="SUPFAM" id="SSF52096">
    <property type="entry name" value="ClpP/crotonase"/>
    <property type="match status" value="1"/>
</dbReference>
<dbReference type="CDD" id="cd07561">
    <property type="entry name" value="Peptidase_S41_CPP_like"/>
    <property type="match status" value="1"/>
</dbReference>
<dbReference type="Gene3D" id="3.90.226.10">
    <property type="entry name" value="2-enoyl-CoA Hydratase, Chain A, domain 1"/>
    <property type="match status" value="1"/>
</dbReference>
<organism evidence="2 3">
    <name type="scientific">Arcticibacter svalbardensis MN12-7</name>
    <dbReference type="NCBI Taxonomy" id="1150600"/>
    <lineage>
        <taxon>Bacteria</taxon>
        <taxon>Pseudomonadati</taxon>
        <taxon>Bacteroidota</taxon>
        <taxon>Sphingobacteriia</taxon>
        <taxon>Sphingobacteriales</taxon>
        <taxon>Sphingobacteriaceae</taxon>
        <taxon>Arcticibacter</taxon>
    </lineage>
</organism>
<dbReference type="PROSITE" id="PS50106">
    <property type="entry name" value="PDZ"/>
    <property type="match status" value="1"/>
</dbReference>
<comment type="caution">
    <text evidence="2">The sequence shown here is derived from an EMBL/GenBank/DDBJ whole genome shotgun (WGS) entry which is preliminary data.</text>
</comment>
<dbReference type="GO" id="GO:0004175">
    <property type="term" value="F:endopeptidase activity"/>
    <property type="evidence" value="ECO:0007669"/>
    <property type="project" value="TreeGrafter"/>
</dbReference>
<evidence type="ECO:0000313" key="3">
    <source>
        <dbReference type="Proteomes" id="UP000014174"/>
    </source>
</evidence>
<name>R9GXA0_9SPHI</name>
<dbReference type="SUPFAM" id="SSF50156">
    <property type="entry name" value="PDZ domain-like"/>
    <property type="match status" value="1"/>
</dbReference>
<gene>
    <name evidence="2" type="ORF">ADIARSV_0518</name>
</gene>
<dbReference type="Gene3D" id="3.30.750.170">
    <property type="match status" value="1"/>
</dbReference>
<dbReference type="Gene3D" id="2.30.42.10">
    <property type="match status" value="1"/>
</dbReference>
<evidence type="ECO:0000313" key="2">
    <source>
        <dbReference type="EMBL" id="EOR96283.1"/>
    </source>
</evidence>
<dbReference type="PANTHER" id="PTHR32060:SF22">
    <property type="entry name" value="CARBOXYL-TERMINAL-PROCESSING PEPTIDASE 3, CHLOROPLASTIC"/>
    <property type="match status" value="1"/>
</dbReference>
<feature type="domain" description="PDZ" evidence="1">
    <location>
        <begin position="71"/>
        <end position="126"/>
    </location>
</feature>
<accession>R9GXA0</accession>
<dbReference type="InterPro" id="IPR001478">
    <property type="entry name" value="PDZ"/>
</dbReference>
<dbReference type="InterPro" id="IPR005151">
    <property type="entry name" value="Tail-specific_protease"/>
</dbReference>
<dbReference type="STRING" id="1150600.ADIARSV_0518"/>
<dbReference type="EMBL" id="AQPN01000020">
    <property type="protein sequence ID" value="EOR96283.1"/>
    <property type="molecule type" value="Genomic_DNA"/>
</dbReference>
<dbReference type="eggNOG" id="COG0793">
    <property type="taxonomic scope" value="Bacteria"/>
</dbReference>